<proteinExistence type="predicted"/>
<dbReference type="SUPFAM" id="SSF51905">
    <property type="entry name" value="FAD/NAD(P)-binding domain"/>
    <property type="match status" value="1"/>
</dbReference>
<dbReference type="GO" id="GO:0016491">
    <property type="term" value="F:oxidoreductase activity"/>
    <property type="evidence" value="ECO:0007669"/>
    <property type="project" value="UniProtKB-KW"/>
</dbReference>
<dbReference type="Proteomes" id="UP000658278">
    <property type="component" value="Unassembled WGS sequence"/>
</dbReference>
<evidence type="ECO:0000313" key="6">
    <source>
        <dbReference type="EMBL" id="MBK1828301.1"/>
    </source>
</evidence>
<keyword evidence="4" id="KW-0408">Iron</keyword>
<evidence type="ECO:0000256" key="3">
    <source>
        <dbReference type="ARBA" id="ARBA00023002"/>
    </source>
</evidence>
<dbReference type="GO" id="GO:0051539">
    <property type="term" value="F:4 iron, 4 sulfur cluster binding"/>
    <property type="evidence" value="ECO:0007669"/>
    <property type="project" value="UniProtKB-KW"/>
</dbReference>
<dbReference type="PANTHER" id="PTHR43498:SF1">
    <property type="entry name" value="COB--COM HETERODISULFIDE REDUCTASE IRON-SULFUR SUBUNIT A"/>
    <property type="match status" value="1"/>
</dbReference>
<dbReference type="Gene3D" id="3.50.50.60">
    <property type="entry name" value="FAD/NAD(P)-binding domain"/>
    <property type="match status" value="1"/>
</dbReference>
<evidence type="ECO:0000256" key="2">
    <source>
        <dbReference type="ARBA" id="ARBA00022723"/>
    </source>
</evidence>
<evidence type="ECO:0000256" key="4">
    <source>
        <dbReference type="ARBA" id="ARBA00023004"/>
    </source>
</evidence>
<dbReference type="PANTHER" id="PTHR43498">
    <property type="entry name" value="FERREDOXIN:COB-COM HETERODISULFIDE REDUCTASE SUBUNIT A"/>
    <property type="match status" value="1"/>
</dbReference>
<comment type="caution">
    <text evidence="6">The sequence shown here is derived from an EMBL/GenBank/DDBJ whole genome shotgun (WGS) entry which is preliminary data.</text>
</comment>
<accession>A0A934VGQ4</accession>
<keyword evidence="3" id="KW-0560">Oxidoreductase</keyword>
<evidence type="ECO:0000313" key="7">
    <source>
        <dbReference type="Proteomes" id="UP000658278"/>
    </source>
</evidence>
<reference evidence="6" key="1">
    <citation type="submission" date="2021-01" db="EMBL/GenBank/DDBJ databases">
        <title>Modified the classification status of verrucomicrobia.</title>
        <authorList>
            <person name="Feng X."/>
        </authorList>
    </citation>
    <scope>NUCLEOTIDE SEQUENCE</scope>
    <source>
        <strain evidence="6">KCTC 22201</strain>
    </source>
</reference>
<dbReference type="InterPro" id="IPR036188">
    <property type="entry name" value="FAD/NAD-bd_sf"/>
</dbReference>
<keyword evidence="1" id="KW-0004">4Fe-4S</keyword>
<evidence type="ECO:0000256" key="1">
    <source>
        <dbReference type="ARBA" id="ARBA00022485"/>
    </source>
</evidence>
<dbReference type="EMBL" id="JAENII010000012">
    <property type="protein sequence ID" value="MBK1828301.1"/>
    <property type="molecule type" value="Genomic_DNA"/>
</dbReference>
<dbReference type="GO" id="GO:0046872">
    <property type="term" value="F:metal ion binding"/>
    <property type="evidence" value="ECO:0007669"/>
    <property type="project" value="UniProtKB-KW"/>
</dbReference>
<organism evidence="6 7">
    <name type="scientific">Haloferula rosea</name>
    <dbReference type="NCBI Taxonomy" id="490093"/>
    <lineage>
        <taxon>Bacteria</taxon>
        <taxon>Pseudomonadati</taxon>
        <taxon>Verrucomicrobiota</taxon>
        <taxon>Verrucomicrobiia</taxon>
        <taxon>Verrucomicrobiales</taxon>
        <taxon>Verrucomicrobiaceae</taxon>
        <taxon>Haloferula</taxon>
    </lineage>
</organism>
<protein>
    <submittedName>
        <fullName evidence="6">FAD-dependent oxidoreductase</fullName>
    </submittedName>
</protein>
<dbReference type="RefSeq" id="WP_200281426.1">
    <property type="nucleotide sequence ID" value="NZ_JAENII010000012.1"/>
</dbReference>
<gene>
    <name evidence="6" type="ORF">JIN81_14805</name>
</gene>
<name>A0A934VGQ4_9BACT</name>
<dbReference type="Gene3D" id="2.60.120.260">
    <property type="entry name" value="Galactose-binding domain-like"/>
    <property type="match status" value="1"/>
</dbReference>
<keyword evidence="5" id="KW-0411">Iron-sulfur</keyword>
<keyword evidence="7" id="KW-1185">Reference proteome</keyword>
<evidence type="ECO:0000256" key="5">
    <source>
        <dbReference type="ARBA" id="ARBA00023014"/>
    </source>
</evidence>
<keyword evidence="2" id="KW-0479">Metal-binding</keyword>
<sequence>MTFPRILVTPLLIGATQAASLLIEAEQFANKGGWKVDTQFIESMGSPYLIAHGMGSPVADASTTVQVPEDGDYRIWVRTIDWSERLDRAGGAGRFTLSVDGQPLGETLGKGAPQWTWESVGTTPLKAGSRTLKLHDQSGFNGRVDAILLSNDPDFTPPGVGSLAERTKWSIDGVPTMADELGDFDLVVVGGGYGGLGSAISAARMGARVALIQNRKVLGGNGSSEVRVWAKGNFPPNQYPLADIVKEFTDSAKASPAPAEQFEDDKKTEIVRAEKNITLLLGHHAYGVEKEGDQIKSIKVLDIEGGRVSRISGKLFVDCTGHGFIGDWAGADKTMAEGGRMGMSNMWMWENTGQTVAFPEEDWMVPFKESDFPYPRRNHAEWFWESGYDRHPILELEQTRDWNLAVSYSAWNAIKNHGAHAKRDPHGHQQAKMTWLAYIGGTRETQQLLGDVILTGDEIVAKDEFPDACVRVTWSIDLHVPQEQYLKATPDRPFISRAIHGKGVDRNVGYPIPYRCFYSRNIPNLFMVGRNISVDRRALGTTRVMNTIGMMGVVVGRAAALATVHDCTPRDIYQKHLDEVKQLWLLPGKHRFESLDELRDSLQPSAAE</sequence>
<dbReference type="InterPro" id="IPR039650">
    <property type="entry name" value="HdrA-like"/>
</dbReference>
<dbReference type="Pfam" id="PF12831">
    <property type="entry name" value="FAD_oxidored"/>
    <property type="match status" value="1"/>
</dbReference>
<dbReference type="AlphaFoldDB" id="A0A934VGQ4"/>